<name>A0A090KT62_STRRB</name>
<dbReference type="GeneID" id="36385414"/>
<evidence type="ECO:0000313" key="1">
    <source>
        <dbReference type="EMBL" id="CEF60601.1"/>
    </source>
</evidence>
<reference evidence="3" key="3">
    <citation type="submission" date="2020-12" db="UniProtKB">
        <authorList>
            <consortium name="WormBaseParasite"/>
        </authorList>
    </citation>
    <scope>IDENTIFICATION</scope>
</reference>
<dbReference type="EMBL" id="LN609400">
    <property type="protein sequence ID" value="CEF60601.1"/>
    <property type="molecule type" value="Genomic_DNA"/>
</dbReference>
<organism evidence="1">
    <name type="scientific">Strongyloides ratti</name>
    <name type="common">Parasitic roundworm</name>
    <dbReference type="NCBI Taxonomy" id="34506"/>
    <lineage>
        <taxon>Eukaryota</taxon>
        <taxon>Metazoa</taxon>
        <taxon>Ecdysozoa</taxon>
        <taxon>Nematoda</taxon>
        <taxon>Chromadorea</taxon>
        <taxon>Rhabditida</taxon>
        <taxon>Tylenchina</taxon>
        <taxon>Panagrolaimomorpha</taxon>
        <taxon>Strongyloidoidea</taxon>
        <taxon>Strongyloididae</taxon>
        <taxon>Strongyloides</taxon>
    </lineage>
</organism>
<evidence type="ECO:0000313" key="2">
    <source>
        <dbReference type="Proteomes" id="UP000035682"/>
    </source>
</evidence>
<dbReference type="AlphaFoldDB" id="A0A090KT62"/>
<accession>A0A090KT62</accession>
<evidence type="ECO:0000313" key="3">
    <source>
        <dbReference type="WBParaSite" id="SRAE_X000233600.1"/>
    </source>
</evidence>
<dbReference type="RefSeq" id="XP_024499810.1">
    <property type="nucleotide sequence ID" value="XM_024645537.1"/>
</dbReference>
<dbReference type="Proteomes" id="UP000035682">
    <property type="component" value="Unplaced"/>
</dbReference>
<dbReference type="CTD" id="36385414"/>
<dbReference type="WBParaSite" id="SRAE_X000233600.1">
    <property type="protein sequence ID" value="SRAE_X000233600.1"/>
    <property type="gene ID" value="WBGene00267920"/>
</dbReference>
<sequence length="513" mass="59363">MKYRTFTDQVSSYIKSKAELMTCIPFGSSSEKKLTKEDKMAAIVAIEDWPKCYFEEVFDLDVTMTNNTMLTNMVNSHSSDHDHNSSSSNMIREADNSFQTNVDSETNTFELNPNRLSMDSIHFALRPNFERTSGKSTRSNWESNEVTPENDQFIEVQTSDDSRDTEVKRRCIRGIDSIDTSGSEELHFNQAGKNVIVQETTTLDHSESLSNFIPNTKELNEASERTIKVRPKDRSKRHPLESTLTFKKKTVLRKTKERSRLNLDSSETTSLNRKINPKKSVFDSDLSSKNKIEHFLKQKLLSKCRRWEINKWIPIDEINQAGGKLLALLTAKLSDHNIKQSKYDAIQKQWVRIANAMMLTAASNDKSWLDLDRFISVKSLITTSRKRKERLLSKISSAWKSRKSSKVEGKNTNGKALMLARIEAKSKHFNKITSFIDKLRDEVQHLKSKEKRYKNLELERKARFLFNKKPFLKTVENVFHKVKKATVLEKDCIQFYKMLYSKPMKVATPEVDK</sequence>
<protein>
    <submittedName>
        <fullName evidence="1 3">Uncharacterized protein</fullName>
    </submittedName>
</protein>
<reference evidence="2" key="1">
    <citation type="submission" date="2014-09" db="EMBL/GenBank/DDBJ databases">
        <authorList>
            <person name="Martin A.A."/>
        </authorList>
    </citation>
    <scope>NUCLEOTIDE SEQUENCE</scope>
    <source>
        <strain evidence="2">ED321</strain>
    </source>
</reference>
<dbReference type="WormBase" id="SRAE_X000233600">
    <property type="protein sequence ID" value="SRP03563"/>
    <property type="gene ID" value="WBGene00267920"/>
</dbReference>
<gene>
    <name evidence="1 3 4" type="ORF">SRAE_X000233600</name>
</gene>
<reference evidence="1" key="2">
    <citation type="submission" date="2014-09" db="EMBL/GenBank/DDBJ databases">
        <authorList>
            <person name="Aslett A.Martin."/>
        </authorList>
    </citation>
    <scope>NUCLEOTIDE SEQUENCE</scope>
    <source>
        <strain evidence="1">ED321 Heterogonic</strain>
    </source>
</reference>
<keyword evidence="2" id="KW-1185">Reference proteome</keyword>
<proteinExistence type="predicted"/>
<evidence type="ECO:0000313" key="4">
    <source>
        <dbReference type="WormBase" id="SRAE_X000233600"/>
    </source>
</evidence>